<dbReference type="Pfam" id="PF01250">
    <property type="entry name" value="Ribosomal_S6"/>
    <property type="match status" value="1"/>
</dbReference>
<organism evidence="5 6">
    <name type="scientific">Candidatus Uhrbacteria bacterium GW2011_GWC1_41_20</name>
    <dbReference type="NCBI Taxonomy" id="1618983"/>
    <lineage>
        <taxon>Bacteria</taxon>
        <taxon>Candidatus Uhriibacteriota</taxon>
    </lineage>
</organism>
<keyword evidence="3" id="KW-0699">rRNA-binding</keyword>
<protein>
    <recommendedName>
        <fullName evidence="2 3">Small ribosomal subunit protein bS6</fullName>
    </recommendedName>
</protein>
<dbReference type="EMBL" id="LCAW01000027">
    <property type="protein sequence ID" value="KKR97600.1"/>
    <property type="molecule type" value="Genomic_DNA"/>
</dbReference>
<keyword evidence="3 5" id="KW-0689">Ribosomal protein</keyword>
<keyword evidence="3" id="KW-0687">Ribonucleoprotein</keyword>
<dbReference type="Proteomes" id="UP000033930">
    <property type="component" value="Unassembled WGS sequence"/>
</dbReference>
<dbReference type="InterPro" id="IPR014717">
    <property type="entry name" value="Transl_elong_EF1B/ribsomal_bS6"/>
</dbReference>
<evidence type="ECO:0000256" key="4">
    <source>
        <dbReference type="SAM" id="MobiDB-lite"/>
    </source>
</evidence>
<evidence type="ECO:0000256" key="3">
    <source>
        <dbReference type="HAMAP-Rule" id="MF_00360"/>
    </source>
</evidence>
<dbReference type="Gene3D" id="3.30.70.60">
    <property type="match status" value="1"/>
</dbReference>
<dbReference type="GO" id="GO:0005840">
    <property type="term" value="C:ribosome"/>
    <property type="evidence" value="ECO:0007669"/>
    <property type="project" value="UniProtKB-KW"/>
</dbReference>
<dbReference type="CDD" id="cd00473">
    <property type="entry name" value="bS6"/>
    <property type="match status" value="1"/>
</dbReference>
<comment type="caution">
    <text evidence="5">The sequence shown here is derived from an EMBL/GenBank/DDBJ whole genome shotgun (WGS) entry which is preliminary data.</text>
</comment>
<gene>
    <name evidence="3" type="primary">rpsF</name>
    <name evidence="5" type="ORF">UU50_C0027G0006</name>
</gene>
<dbReference type="InterPro" id="IPR020814">
    <property type="entry name" value="Ribosomal_S6_plastid/chlpt"/>
</dbReference>
<dbReference type="InterPro" id="IPR035980">
    <property type="entry name" value="Ribosomal_bS6_sf"/>
</dbReference>
<dbReference type="AlphaFoldDB" id="A0A0G0XLF2"/>
<dbReference type="SUPFAM" id="SSF54995">
    <property type="entry name" value="Ribosomal protein S6"/>
    <property type="match status" value="1"/>
</dbReference>
<evidence type="ECO:0000313" key="5">
    <source>
        <dbReference type="EMBL" id="KKR97600.1"/>
    </source>
</evidence>
<name>A0A0G0XLF2_9BACT</name>
<dbReference type="PANTHER" id="PTHR21011:SF1">
    <property type="entry name" value="SMALL RIBOSOMAL SUBUNIT PROTEIN BS6M"/>
    <property type="match status" value="1"/>
</dbReference>
<dbReference type="NCBIfam" id="TIGR00166">
    <property type="entry name" value="S6"/>
    <property type="match status" value="1"/>
</dbReference>
<dbReference type="InterPro" id="IPR000529">
    <property type="entry name" value="Ribosomal_bS6"/>
</dbReference>
<evidence type="ECO:0000256" key="1">
    <source>
        <dbReference type="ARBA" id="ARBA00009512"/>
    </source>
</evidence>
<keyword evidence="3" id="KW-0694">RNA-binding</keyword>
<dbReference type="GO" id="GO:0070181">
    <property type="term" value="F:small ribosomal subunit rRNA binding"/>
    <property type="evidence" value="ECO:0007669"/>
    <property type="project" value="TreeGrafter"/>
</dbReference>
<feature type="compositionally biased region" description="Basic and acidic residues" evidence="4">
    <location>
        <begin position="113"/>
        <end position="122"/>
    </location>
</feature>
<evidence type="ECO:0000313" key="6">
    <source>
        <dbReference type="Proteomes" id="UP000033930"/>
    </source>
</evidence>
<dbReference type="HAMAP" id="MF_00360">
    <property type="entry name" value="Ribosomal_bS6"/>
    <property type="match status" value="1"/>
</dbReference>
<sequence length="157" mass="17735">MIYEILYIIPSKFSDSEIDGVTERVSNVLETAGAKVQETKNLGKIKLAYPVKKMRHGTYILTYVEHDGSNLQKIDQNLRLSEDVLRHVVVKRPEGIPTMSFTLTSYQEPLSPEGKRTTAKKEPRAKKSQAEPVAEKMTAMDLDKQLDDILDSDLTNI</sequence>
<dbReference type="GO" id="GO:1990904">
    <property type="term" value="C:ribonucleoprotein complex"/>
    <property type="evidence" value="ECO:0007669"/>
    <property type="project" value="UniProtKB-KW"/>
</dbReference>
<comment type="function">
    <text evidence="3">Binds together with bS18 to 16S ribosomal RNA.</text>
</comment>
<dbReference type="GO" id="GO:0006412">
    <property type="term" value="P:translation"/>
    <property type="evidence" value="ECO:0007669"/>
    <property type="project" value="UniProtKB-UniRule"/>
</dbReference>
<dbReference type="GO" id="GO:0003735">
    <property type="term" value="F:structural constituent of ribosome"/>
    <property type="evidence" value="ECO:0007669"/>
    <property type="project" value="InterPro"/>
</dbReference>
<feature type="region of interest" description="Disordered" evidence="4">
    <location>
        <begin position="106"/>
        <end position="134"/>
    </location>
</feature>
<reference evidence="5 6" key="1">
    <citation type="journal article" date="2015" name="Nature">
        <title>rRNA introns, odd ribosomes, and small enigmatic genomes across a large radiation of phyla.</title>
        <authorList>
            <person name="Brown C.T."/>
            <person name="Hug L.A."/>
            <person name="Thomas B.C."/>
            <person name="Sharon I."/>
            <person name="Castelle C.J."/>
            <person name="Singh A."/>
            <person name="Wilkins M.J."/>
            <person name="Williams K.H."/>
            <person name="Banfield J.F."/>
        </authorList>
    </citation>
    <scope>NUCLEOTIDE SEQUENCE [LARGE SCALE GENOMIC DNA]</scope>
</reference>
<comment type="similarity">
    <text evidence="1 3">Belongs to the bacterial ribosomal protein bS6 family.</text>
</comment>
<dbReference type="GO" id="GO:0005737">
    <property type="term" value="C:cytoplasm"/>
    <property type="evidence" value="ECO:0007669"/>
    <property type="project" value="UniProtKB-ARBA"/>
</dbReference>
<accession>A0A0G0XLF2</accession>
<dbReference type="PANTHER" id="PTHR21011">
    <property type="entry name" value="MITOCHONDRIAL 28S RIBOSOMAL PROTEIN S6"/>
    <property type="match status" value="1"/>
</dbReference>
<proteinExistence type="inferred from homology"/>
<evidence type="ECO:0000256" key="2">
    <source>
        <dbReference type="ARBA" id="ARBA00035294"/>
    </source>
</evidence>